<dbReference type="Pfam" id="PF00106">
    <property type="entry name" value="adh_short"/>
    <property type="match status" value="1"/>
</dbReference>
<keyword evidence="5" id="KW-1185">Reference proteome</keyword>
<name>A0ABW2U6X6_9BACT</name>
<protein>
    <submittedName>
        <fullName evidence="4">SDR family NAD(P)-dependent oxidoreductase</fullName>
    </submittedName>
</protein>
<organism evidence="4 5">
    <name type="scientific">Hymenobacter humi</name>
    <dbReference type="NCBI Taxonomy" id="1411620"/>
    <lineage>
        <taxon>Bacteria</taxon>
        <taxon>Pseudomonadati</taxon>
        <taxon>Bacteroidota</taxon>
        <taxon>Cytophagia</taxon>
        <taxon>Cytophagales</taxon>
        <taxon>Hymenobacteraceae</taxon>
        <taxon>Hymenobacter</taxon>
    </lineage>
</organism>
<comment type="similarity">
    <text evidence="2">Belongs to the short-chain dehydrogenases/reductases (SDR) family.</text>
</comment>
<dbReference type="Gene3D" id="3.40.50.720">
    <property type="entry name" value="NAD(P)-binding Rossmann-like Domain"/>
    <property type="match status" value="1"/>
</dbReference>
<dbReference type="EMBL" id="JBHTEK010000001">
    <property type="protein sequence ID" value="MFC7669200.1"/>
    <property type="molecule type" value="Genomic_DNA"/>
</dbReference>
<evidence type="ECO:0000313" key="4">
    <source>
        <dbReference type="EMBL" id="MFC7669200.1"/>
    </source>
</evidence>
<sequence>MPQLQNQIVLVTGPTSGIGKVTATALARMGAHVVLLARNAEKAEAARREIQAAAGHDRVDVLLADLADLGKVRRAAAEFHARYPRLDVLVNNAGLIFGAQRQLSVDGHEPGAGHQPPGPLSAHGPAAGEAARQPAARVVNLASMAYKYAKPNLADIQSERSYSAARVYGNTKLYNIMFTQELARRLRAHGIGNVTTNALHPGVVATSFGDSAGGWLGKLTQAGAPIYDFGGERGGNEHFSGLGARGSRHQRGLF</sequence>
<gene>
    <name evidence="4" type="ORF">ACFQT0_18960</name>
</gene>
<accession>A0ABW2U6X6</accession>
<dbReference type="InterPro" id="IPR002347">
    <property type="entry name" value="SDR_fam"/>
</dbReference>
<evidence type="ECO:0000256" key="2">
    <source>
        <dbReference type="RuleBase" id="RU000363"/>
    </source>
</evidence>
<evidence type="ECO:0000256" key="3">
    <source>
        <dbReference type="SAM" id="MobiDB-lite"/>
    </source>
</evidence>
<dbReference type="PANTHER" id="PTHR43157">
    <property type="entry name" value="PHOSPHATIDYLINOSITOL-GLYCAN BIOSYNTHESIS CLASS F PROTEIN-RELATED"/>
    <property type="match status" value="1"/>
</dbReference>
<comment type="caution">
    <text evidence="4">The sequence shown here is derived from an EMBL/GenBank/DDBJ whole genome shotgun (WGS) entry which is preliminary data.</text>
</comment>
<feature type="region of interest" description="Disordered" evidence="3">
    <location>
        <begin position="106"/>
        <end position="129"/>
    </location>
</feature>
<dbReference type="PRINTS" id="PR00081">
    <property type="entry name" value="GDHRDH"/>
</dbReference>
<evidence type="ECO:0000313" key="5">
    <source>
        <dbReference type="Proteomes" id="UP001596513"/>
    </source>
</evidence>
<dbReference type="PRINTS" id="PR00080">
    <property type="entry name" value="SDRFAMILY"/>
</dbReference>
<keyword evidence="1" id="KW-0560">Oxidoreductase</keyword>
<evidence type="ECO:0000256" key="1">
    <source>
        <dbReference type="ARBA" id="ARBA00023002"/>
    </source>
</evidence>
<reference evidence="5" key="1">
    <citation type="journal article" date="2019" name="Int. J. Syst. Evol. Microbiol.">
        <title>The Global Catalogue of Microorganisms (GCM) 10K type strain sequencing project: providing services to taxonomists for standard genome sequencing and annotation.</title>
        <authorList>
            <consortium name="The Broad Institute Genomics Platform"/>
            <consortium name="The Broad Institute Genome Sequencing Center for Infectious Disease"/>
            <person name="Wu L."/>
            <person name="Ma J."/>
        </authorList>
    </citation>
    <scope>NUCLEOTIDE SEQUENCE [LARGE SCALE GENOMIC DNA]</scope>
    <source>
        <strain evidence="5">JCM 19635</strain>
    </source>
</reference>
<dbReference type="SUPFAM" id="SSF51735">
    <property type="entry name" value="NAD(P)-binding Rossmann-fold domains"/>
    <property type="match status" value="1"/>
</dbReference>
<dbReference type="PANTHER" id="PTHR43157:SF31">
    <property type="entry name" value="PHOSPHATIDYLINOSITOL-GLYCAN BIOSYNTHESIS CLASS F PROTEIN"/>
    <property type="match status" value="1"/>
</dbReference>
<dbReference type="Proteomes" id="UP001596513">
    <property type="component" value="Unassembled WGS sequence"/>
</dbReference>
<dbReference type="InterPro" id="IPR036291">
    <property type="entry name" value="NAD(P)-bd_dom_sf"/>
</dbReference>
<dbReference type="RefSeq" id="WP_380204714.1">
    <property type="nucleotide sequence ID" value="NZ_JBHTEK010000001.1"/>
</dbReference>
<proteinExistence type="inferred from homology"/>